<gene>
    <name evidence="6" type="primary">folE</name>
    <name evidence="8" type="ORF">FHR38_003211</name>
</gene>
<dbReference type="NCBIfam" id="TIGR00063">
    <property type="entry name" value="folE"/>
    <property type="match status" value="1"/>
</dbReference>
<keyword evidence="4 6" id="KW-0554">One-carbon metabolism</keyword>
<evidence type="ECO:0000256" key="1">
    <source>
        <dbReference type="ARBA" id="ARBA00001052"/>
    </source>
</evidence>
<dbReference type="InterPro" id="IPR043133">
    <property type="entry name" value="GTP-CH-I_C/QueF"/>
</dbReference>
<dbReference type="Proteomes" id="UP000578819">
    <property type="component" value="Unassembled WGS sequence"/>
</dbReference>
<dbReference type="UniPathway" id="UPA00848">
    <property type="reaction ID" value="UER00151"/>
</dbReference>
<comment type="caution">
    <text evidence="8">The sequence shown here is derived from an EMBL/GenBank/DDBJ whole genome shotgun (WGS) entry which is preliminary data.</text>
</comment>
<feature type="binding site" evidence="6">
    <location>
        <position position="111"/>
    </location>
    <ligand>
        <name>Zn(2+)</name>
        <dbReference type="ChEBI" id="CHEBI:29105"/>
    </ligand>
</feature>
<name>A0A7W7WQM5_9ACTN</name>
<dbReference type="PROSITE" id="PS00860">
    <property type="entry name" value="GTP_CYCLOHYDROL_1_2"/>
    <property type="match status" value="1"/>
</dbReference>
<dbReference type="EC" id="3.5.4.16" evidence="6"/>
<dbReference type="PROSITE" id="PS00859">
    <property type="entry name" value="GTP_CYCLOHYDROL_1_1"/>
    <property type="match status" value="1"/>
</dbReference>
<evidence type="ECO:0000256" key="4">
    <source>
        <dbReference type="ARBA" id="ARBA00022563"/>
    </source>
</evidence>
<keyword evidence="5 6" id="KW-0378">Hydrolase</keyword>
<dbReference type="GO" id="GO:0006729">
    <property type="term" value="P:tetrahydrobiopterin biosynthetic process"/>
    <property type="evidence" value="ECO:0007669"/>
    <property type="project" value="TreeGrafter"/>
</dbReference>
<comment type="subunit">
    <text evidence="6">Homopolymer.</text>
</comment>
<evidence type="ECO:0000256" key="5">
    <source>
        <dbReference type="ARBA" id="ARBA00022801"/>
    </source>
</evidence>
<dbReference type="SUPFAM" id="SSF55620">
    <property type="entry name" value="Tetrahydrobiopterin biosynthesis enzymes-like"/>
    <property type="match status" value="1"/>
</dbReference>
<feature type="binding site" evidence="6">
    <location>
        <position position="184"/>
    </location>
    <ligand>
        <name>Zn(2+)</name>
        <dbReference type="ChEBI" id="CHEBI:29105"/>
    </ligand>
</feature>
<dbReference type="InterPro" id="IPR020602">
    <property type="entry name" value="GTP_CycHdrlase_I_dom"/>
</dbReference>
<dbReference type="Gene3D" id="3.30.1130.10">
    <property type="match status" value="1"/>
</dbReference>
<dbReference type="EMBL" id="JACHJW010000001">
    <property type="protein sequence ID" value="MBB4959478.1"/>
    <property type="molecule type" value="Genomic_DNA"/>
</dbReference>
<dbReference type="Pfam" id="PF01227">
    <property type="entry name" value="GTP_cyclohydroI"/>
    <property type="match status" value="1"/>
</dbReference>
<dbReference type="GO" id="GO:0005737">
    <property type="term" value="C:cytoplasm"/>
    <property type="evidence" value="ECO:0007669"/>
    <property type="project" value="TreeGrafter"/>
</dbReference>
<dbReference type="GO" id="GO:0005525">
    <property type="term" value="F:GTP binding"/>
    <property type="evidence" value="ECO:0007669"/>
    <property type="project" value="UniProtKB-KW"/>
</dbReference>
<evidence type="ECO:0000256" key="3">
    <source>
        <dbReference type="ARBA" id="ARBA00008085"/>
    </source>
</evidence>
<reference evidence="8 9" key="1">
    <citation type="submission" date="2020-08" db="EMBL/GenBank/DDBJ databases">
        <title>Sequencing the genomes of 1000 actinobacteria strains.</title>
        <authorList>
            <person name="Klenk H.-P."/>
        </authorList>
    </citation>
    <scope>NUCLEOTIDE SEQUENCE [LARGE SCALE GENOMIC DNA]</scope>
    <source>
        <strain evidence="8 9">DSM 45886</strain>
    </source>
</reference>
<evidence type="ECO:0000313" key="8">
    <source>
        <dbReference type="EMBL" id="MBB4959478.1"/>
    </source>
</evidence>
<evidence type="ECO:0000256" key="2">
    <source>
        <dbReference type="ARBA" id="ARBA00005080"/>
    </source>
</evidence>
<dbReference type="NCBIfam" id="NF006826">
    <property type="entry name" value="PRK09347.1-3"/>
    <property type="match status" value="1"/>
</dbReference>
<dbReference type="GO" id="GO:0003934">
    <property type="term" value="F:GTP cyclohydrolase I activity"/>
    <property type="evidence" value="ECO:0007669"/>
    <property type="project" value="UniProtKB-UniRule"/>
</dbReference>
<dbReference type="InterPro" id="IPR001474">
    <property type="entry name" value="GTP_CycHdrlase_I"/>
</dbReference>
<keyword evidence="6" id="KW-0342">GTP-binding</keyword>
<proteinExistence type="inferred from homology"/>
<comment type="similarity">
    <text evidence="3 6">Belongs to the GTP cyclohydrolase I family.</text>
</comment>
<dbReference type="Gene3D" id="1.10.286.10">
    <property type="match status" value="1"/>
</dbReference>
<dbReference type="GO" id="GO:0006730">
    <property type="term" value="P:one-carbon metabolic process"/>
    <property type="evidence" value="ECO:0007669"/>
    <property type="project" value="UniProtKB-UniRule"/>
</dbReference>
<feature type="binding site" evidence="6">
    <location>
        <position position="114"/>
    </location>
    <ligand>
        <name>Zn(2+)</name>
        <dbReference type="ChEBI" id="CHEBI:29105"/>
    </ligand>
</feature>
<organism evidence="8 9">
    <name type="scientific">Micromonospora polyrhachis</name>
    <dbReference type="NCBI Taxonomy" id="1282883"/>
    <lineage>
        <taxon>Bacteria</taxon>
        <taxon>Bacillati</taxon>
        <taxon>Actinomycetota</taxon>
        <taxon>Actinomycetes</taxon>
        <taxon>Micromonosporales</taxon>
        <taxon>Micromonosporaceae</taxon>
        <taxon>Micromonospora</taxon>
    </lineage>
</organism>
<dbReference type="NCBIfam" id="NF006825">
    <property type="entry name" value="PRK09347.1-2"/>
    <property type="match status" value="1"/>
</dbReference>
<accession>A0A7W7WQM5</accession>
<evidence type="ECO:0000313" key="9">
    <source>
        <dbReference type="Proteomes" id="UP000578819"/>
    </source>
</evidence>
<keyword evidence="6" id="KW-0862">Zinc</keyword>
<comment type="pathway">
    <text evidence="2 6">Cofactor biosynthesis; 7,8-dihydroneopterin triphosphate biosynthesis; 7,8-dihydroneopterin triphosphate from GTP: step 1/1.</text>
</comment>
<evidence type="ECO:0000256" key="6">
    <source>
        <dbReference type="HAMAP-Rule" id="MF_00223"/>
    </source>
</evidence>
<dbReference type="InterPro" id="IPR018234">
    <property type="entry name" value="GTP_CycHdrlase_I_CS"/>
</dbReference>
<comment type="catalytic activity">
    <reaction evidence="1 6">
        <text>GTP + H2O = 7,8-dihydroneopterin 3'-triphosphate + formate + H(+)</text>
        <dbReference type="Rhea" id="RHEA:17473"/>
        <dbReference type="ChEBI" id="CHEBI:15377"/>
        <dbReference type="ChEBI" id="CHEBI:15378"/>
        <dbReference type="ChEBI" id="CHEBI:15740"/>
        <dbReference type="ChEBI" id="CHEBI:37565"/>
        <dbReference type="ChEBI" id="CHEBI:58462"/>
        <dbReference type="EC" id="3.5.4.16"/>
    </reaction>
</comment>
<dbReference type="PANTHER" id="PTHR11109:SF7">
    <property type="entry name" value="GTP CYCLOHYDROLASE 1"/>
    <property type="match status" value="1"/>
</dbReference>
<keyword evidence="6" id="KW-0479">Metal-binding</keyword>
<dbReference type="FunFam" id="1.10.286.10:FF:000001">
    <property type="entry name" value="GTP cyclohydrolase 1"/>
    <property type="match status" value="1"/>
</dbReference>
<keyword evidence="9" id="KW-1185">Reference proteome</keyword>
<dbReference type="FunFam" id="3.30.1130.10:FF:000001">
    <property type="entry name" value="GTP cyclohydrolase 1"/>
    <property type="match status" value="1"/>
</dbReference>
<dbReference type="PANTHER" id="PTHR11109">
    <property type="entry name" value="GTP CYCLOHYDROLASE I"/>
    <property type="match status" value="1"/>
</dbReference>
<dbReference type="GO" id="GO:0046654">
    <property type="term" value="P:tetrahydrofolate biosynthetic process"/>
    <property type="evidence" value="ECO:0007669"/>
    <property type="project" value="UniProtKB-UniRule"/>
</dbReference>
<feature type="domain" description="GTP cyclohydrolase I" evidence="7">
    <location>
        <begin position="42"/>
        <end position="220"/>
    </location>
</feature>
<protein>
    <recommendedName>
        <fullName evidence="6">GTP cyclohydrolase 1</fullName>
        <ecNumber evidence="6">3.5.4.16</ecNumber>
    </recommendedName>
    <alternativeName>
        <fullName evidence="6">GTP cyclohydrolase I</fullName>
        <shortName evidence="6">GTP-CH-I</shortName>
    </alternativeName>
</protein>
<sequence length="223" mass="24433">MPLVASSTEPDGDDVLDYLAARLVNGKLSGRPVEQTVDLDRIARAVREILIAVGEDPDRDGLVQTPARVARAYAELFAGLRVDPTQVLTTTFEANHEELVVVRDIDVMSLCEHHLLPFRGVAHIGYIPGPNGRITGLSKLARLVEVYARRPQVQERLTAQIADLLMAQLDPRGVIVVLECEHMCMAMRGIQKTGAKTITSAVRGLLQRDAKSRAEAMSLIIHS</sequence>
<dbReference type="HAMAP" id="MF_00223">
    <property type="entry name" value="FolE"/>
    <property type="match status" value="1"/>
</dbReference>
<keyword evidence="6" id="KW-0547">Nucleotide-binding</keyword>
<evidence type="ECO:0000259" key="7">
    <source>
        <dbReference type="Pfam" id="PF01227"/>
    </source>
</evidence>
<dbReference type="InterPro" id="IPR043134">
    <property type="entry name" value="GTP-CH-I_N"/>
</dbReference>
<dbReference type="AlphaFoldDB" id="A0A7W7WQM5"/>
<dbReference type="GO" id="GO:0008270">
    <property type="term" value="F:zinc ion binding"/>
    <property type="evidence" value="ECO:0007669"/>
    <property type="project" value="UniProtKB-UniRule"/>
</dbReference>